<dbReference type="EMBL" id="UINC01029385">
    <property type="protein sequence ID" value="SVB12011.1"/>
    <property type="molecule type" value="Genomic_DNA"/>
</dbReference>
<reference evidence="1" key="1">
    <citation type="submission" date="2018-05" db="EMBL/GenBank/DDBJ databases">
        <authorList>
            <person name="Lanie J.A."/>
            <person name="Ng W.-L."/>
            <person name="Kazmierczak K.M."/>
            <person name="Andrzejewski T.M."/>
            <person name="Davidsen T.M."/>
            <person name="Wayne K.J."/>
            <person name="Tettelin H."/>
            <person name="Glass J.I."/>
            <person name="Rusch D."/>
            <person name="Podicherti R."/>
            <person name="Tsui H.-C.T."/>
            <person name="Winkler M.E."/>
        </authorList>
    </citation>
    <scope>NUCLEOTIDE SEQUENCE</scope>
</reference>
<evidence type="ECO:0000313" key="1">
    <source>
        <dbReference type="EMBL" id="SVB12011.1"/>
    </source>
</evidence>
<gene>
    <name evidence="1" type="ORF">METZ01_LOCUS164865</name>
</gene>
<organism evidence="1">
    <name type="scientific">marine metagenome</name>
    <dbReference type="NCBI Taxonomy" id="408172"/>
    <lineage>
        <taxon>unclassified sequences</taxon>
        <taxon>metagenomes</taxon>
        <taxon>ecological metagenomes</taxon>
    </lineage>
</organism>
<name>A0A382BES8_9ZZZZ</name>
<accession>A0A382BES8</accession>
<sequence length="548" mass="60415">MWGTGPDETADSKGCVMERLLNGPVHLVFILFASLTMQSCSEKPAATSTAPDQSVAQLPAKATPDKLTNVDMSLLPTPDEVYAWHVLKDEDGGTFAGSPSWIQFMGIVETGLKEHGLVDVVKDRFGYRRWHTSDDPADQRWSLRINGEEIPVASYWAYSGETDEFGVTAPLVWYDKDNPPTSLKDKIVVFQIPGLGARLPSMFAKPGYEFGTDTETLGTNQLMSSNQWYQSNYVTRFGRFDAIIKDSGAAGALVIFDMGYGRAAGLYTFPLLKPGKTGVPGLYLDRVAGQRVLQAAQLGHDATLTLLAEEEYVYPYFYTGFLPGKNYGTEEDEHVLVITHSDGPNLTQDNGGFAILSVIRYFSNFAQEDRPRTLAVMLDAQHFMPHRHMDDWYAMHPEIVGKVVATIGLEHFGQWEYTEQGELFVKTGLTEQTLVFAQDNDLLIAEAIRAVETAGVPRAMVQSPPRGGQGNWSGMSDVAVKKNYPGYGMSSNMSAYWSTHARINTFDKNLFVKQAAVAAHLTGVLMTAGLDQIALPPDAKPRPPFEEP</sequence>
<proteinExistence type="predicted"/>
<evidence type="ECO:0008006" key="2">
    <source>
        <dbReference type="Google" id="ProtNLM"/>
    </source>
</evidence>
<dbReference type="AlphaFoldDB" id="A0A382BES8"/>
<protein>
    <recommendedName>
        <fullName evidence="2">Peptidase M28 domain-containing protein</fullName>
    </recommendedName>
</protein>